<dbReference type="AlphaFoldDB" id="A0A0L0STE4"/>
<accession>A0A0L0STE4</accession>
<reference evidence="6" key="2">
    <citation type="submission" date="2009-11" db="EMBL/GenBank/DDBJ databases">
        <title>The Genome Sequence of Allomyces macrogynus strain ATCC 38327.</title>
        <authorList>
            <consortium name="The Broad Institute Genome Sequencing Platform"/>
            <person name="Russ C."/>
            <person name="Cuomo C."/>
            <person name="Shea T."/>
            <person name="Young S.K."/>
            <person name="Zeng Q."/>
            <person name="Koehrsen M."/>
            <person name="Haas B."/>
            <person name="Borodovsky M."/>
            <person name="Guigo R."/>
            <person name="Alvarado L."/>
            <person name="Berlin A."/>
            <person name="Borenstein D."/>
            <person name="Chen Z."/>
            <person name="Engels R."/>
            <person name="Freedman E."/>
            <person name="Gellesch M."/>
            <person name="Goldberg J."/>
            <person name="Griggs A."/>
            <person name="Gujja S."/>
            <person name="Heiman D."/>
            <person name="Hepburn T."/>
            <person name="Howarth C."/>
            <person name="Jen D."/>
            <person name="Larson L."/>
            <person name="Lewis B."/>
            <person name="Mehta T."/>
            <person name="Park D."/>
            <person name="Pearson M."/>
            <person name="Roberts A."/>
            <person name="Saif S."/>
            <person name="Shenoy N."/>
            <person name="Sisk P."/>
            <person name="Stolte C."/>
            <person name="Sykes S."/>
            <person name="Walk T."/>
            <person name="White J."/>
            <person name="Yandava C."/>
            <person name="Burger G."/>
            <person name="Gray M.W."/>
            <person name="Holland P.W.H."/>
            <person name="King N."/>
            <person name="Lang F.B.F."/>
            <person name="Roger A.J."/>
            <person name="Ruiz-Trillo I."/>
            <person name="Lander E."/>
            <person name="Nusbaum C."/>
        </authorList>
    </citation>
    <scope>NUCLEOTIDE SEQUENCE [LARGE SCALE GENOMIC DNA]</scope>
    <source>
        <strain evidence="6">ATCC 38327</strain>
    </source>
</reference>
<dbReference type="PANTHER" id="PTHR23114">
    <property type="entry name" value="M7GPPPN-MRNA HYDROLASE"/>
    <property type="match status" value="1"/>
</dbReference>
<comment type="subcellular location">
    <subcellularLocation>
        <location evidence="3">Secreted</location>
    </subcellularLocation>
</comment>
<protein>
    <recommendedName>
        <fullName evidence="3">Extracellular metalloproteinase</fullName>
        <ecNumber evidence="3">3.4.24.-</ecNumber>
    </recommendedName>
    <alternativeName>
        <fullName evidence="3">Fungalysin</fullName>
    </alternativeName>
</protein>
<feature type="domain" description="mRNA decapping protein 2 Box A" evidence="4">
    <location>
        <begin position="9"/>
        <end position="102"/>
    </location>
</feature>
<dbReference type="SUPFAM" id="SSF55486">
    <property type="entry name" value="Metalloproteases ('zincins'), catalytic domain"/>
    <property type="match status" value="1"/>
</dbReference>
<keyword evidence="2 3" id="KW-0479">Metal-binding</keyword>
<evidence type="ECO:0000256" key="3">
    <source>
        <dbReference type="RuleBase" id="RU364017"/>
    </source>
</evidence>
<dbReference type="Pfam" id="PF05026">
    <property type="entry name" value="DCP2"/>
    <property type="match status" value="1"/>
</dbReference>
<dbReference type="Gene3D" id="1.10.10.1050">
    <property type="entry name" value="Dcp2, box A domain"/>
    <property type="match status" value="1"/>
</dbReference>
<dbReference type="InterPro" id="IPR001842">
    <property type="entry name" value="Peptidase_M36"/>
</dbReference>
<keyword evidence="3" id="KW-0482">Metalloprotease</keyword>
<dbReference type="GO" id="GO:0000932">
    <property type="term" value="C:P-body"/>
    <property type="evidence" value="ECO:0007669"/>
    <property type="project" value="TreeGrafter"/>
</dbReference>
<gene>
    <name evidence="5" type="ORF">AMAG_19209</name>
</gene>
<dbReference type="GO" id="GO:0006508">
    <property type="term" value="P:proteolysis"/>
    <property type="evidence" value="ECO:0007669"/>
    <property type="project" value="UniProtKB-KW"/>
</dbReference>
<dbReference type="OrthoDB" id="18996at2759"/>
<dbReference type="VEuPathDB" id="FungiDB:AMAG_19209"/>
<sequence length="293" mass="33357">MTFSNLSLSEVLDDLGSRFIINVPDEELASIERICFQIEQAHWYYEDFVREENPRLPSFSLKSFWPNPTFASSESPLFKHCPLLHEWAEVHEKAFDDFMKYKFRVPVCGAIVINEDLDQVLLVKGWNSRNWTFPRGKINKGEKELKCACMSGNTVVPNRDGDLENGIVIHEFGHGVSNRLTGGPHNSGCLAWGESGGMGEGWGDVWATIFRHRTADRAHRDYGPWHMGKYANGGSTGIRKYPYSPDVDVNPSTYSFLNHQGYWGVHAKGEVWAAILLEVYWNLIDELGWTTHC</sequence>
<dbReference type="InterPro" id="IPR036189">
    <property type="entry name" value="DCP2_BoxA_sf"/>
</dbReference>
<evidence type="ECO:0000313" key="5">
    <source>
        <dbReference type="EMBL" id="KNE65776.1"/>
    </source>
</evidence>
<dbReference type="SUPFAM" id="SSF140586">
    <property type="entry name" value="Dcp2 domain-like"/>
    <property type="match status" value="1"/>
</dbReference>
<dbReference type="GO" id="GO:0004222">
    <property type="term" value="F:metalloendopeptidase activity"/>
    <property type="evidence" value="ECO:0007669"/>
    <property type="project" value="InterPro"/>
</dbReference>
<dbReference type="Gene3D" id="3.90.79.10">
    <property type="entry name" value="Nucleoside Triphosphate Pyrophosphohydrolase"/>
    <property type="match status" value="1"/>
</dbReference>
<keyword evidence="3" id="KW-0865">Zymogen</keyword>
<keyword evidence="6" id="KW-1185">Reference proteome</keyword>
<organism evidence="5 6">
    <name type="scientific">Allomyces macrogynus (strain ATCC 38327)</name>
    <name type="common">Allomyces javanicus var. macrogynus</name>
    <dbReference type="NCBI Taxonomy" id="578462"/>
    <lineage>
        <taxon>Eukaryota</taxon>
        <taxon>Fungi</taxon>
        <taxon>Fungi incertae sedis</taxon>
        <taxon>Blastocladiomycota</taxon>
        <taxon>Blastocladiomycetes</taxon>
        <taxon>Blastocladiales</taxon>
        <taxon>Blastocladiaceae</taxon>
        <taxon>Allomyces</taxon>
    </lineage>
</organism>
<feature type="binding site" evidence="2">
    <location>
        <position position="200"/>
    </location>
    <ligand>
        <name>Zn(2+)</name>
        <dbReference type="ChEBI" id="CHEBI:29105"/>
        <note>catalytic</note>
    </ligand>
</feature>
<comment type="cofactor">
    <cofactor evidence="2">
        <name>Zn(2+)</name>
        <dbReference type="ChEBI" id="CHEBI:29105"/>
    </cofactor>
    <text evidence="2">Binds 1 zinc ion per subunit.</text>
</comment>
<dbReference type="SMART" id="SM01125">
    <property type="entry name" value="DCP2"/>
    <property type="match status" value="1"/>
</dbReference>
<dbReference type="Proteomes" id="UP000054350">
    <property type="component" value="Unassembled WGS sequence"/>
</dbReference>
<dbReference type="Gene3D" id="1.10.390.10">
    <property type="entry name" value="Neutral Protease Domain 2"/>
    <property type="match status" value="1"/>
</dbReference>
<dbReference type="PRINTS" id="PR00999">
    <property type="entry name" value="FUNGALYSIN"/>
</dbReference>
<dbReference type="InterPro" id="IPR007722">
    <property type="entry name" value="DCP2_BoxA"/>
</dbReference>
<evidence type="ECO:0000313" key="6">
    <source>
        <dbReference type="Proteomes" id="UP000054350"/>
    </source>
</evidence>
<name>A0A0L0STE4_ALLM3</name>
<comment type="similarity">
    <text evidence="3">Belongs to the peptidase M36 family.</text>
</comment>
<keyword evidence="3" id="KW-0378">Hydrolase</keyword>
<dbReference type="GO" id="GO:0003723">
    <property type="term" value="F:RNA binding"/>
    <property type="evidence" value="ECO:0007669"/>
    <property type="project" value="InterPro"/>
</dbReference>
<dbReference type="Pfam" id="PF02128">
    <property type="entry name" value="Peptidase_M36"/>
    <property type="match status" value="1"/>
</dbReference>
<dbReference type="GO" id="GO:0008270">
    <property type="term" value="F:zinc ion binding"/>
    <property type="evidence" value="ECO:0007669"/>
    <property type="project" value="InterPro"/>
</dbReference>
<dbReference type="EMBL" id="GG745348">
    <property type="protein sequence ID" value="KNE65776.1"/>
    <property type="molecule type" value="Genomic_DNA"/>
</dbReference>
<dbReference type="GO" id="GO:0000290">
    <property type="term" value="P:deadenylation-dependent decapping of nuclear-transcribed mRNA"/>
    <property type="evidence" value="ECO:0007669"/>
    <property type="project" value="TreeGrafter"/>
</dbReference>
<dbReference type="InterPro" id="IPR027268">
    <property type="entry name" value="Peptidase_M4/M1_CTD_sf"/>
</dbReference>
<evidence type="ECO:0000259" key="4">
    <source>
        <dbReference type="SMART" id="SM01125"/>
    </source>
</evidence>
<keyword evidence="3" id="KW-0645">Protease</keyword>
<dbReference type="GO" id="GO:0005615">
    <property type="term" value="C:extracellular space"/>
    <property type="evidence" value="ECO:0007669"/>
    <property type="project" value="InterPro"/>
</dbReference>
<dbReference type="PANTHER" id="PTHR23114:SF17">
    <property type="entry name" value="M7GPPPN-MRNA HYDROLASE"/>
    <property type="match status" value="1"/>
</dbReference>
<feature type="active site" evidence="1">
    <location>
        <position position="171"/>
    </location>
</feature>
<keyword evidence="3" id="KW-0964">Secreted</keyword>
<evidence type="ECO:0000256" key="1">
    <source>
        <dbReference type="PIRSR" id="PIRSR601842-1"/>
    </source>
</evidence>
<dbReference type="GO" id="GO:0030145">
    <property type="term" value="F:manganese ion binding"/>
    <property type="evidence" value="ECO:0007669"/>
    <property type="project" value="InterPro"/>
</dbReference>
<proteinExistence type="inferred from homology"/>
<dbReference type="eggNOG" id="KOG2937">
    <property type="taxonomic scope" value="Eukaryota"/>
</dbReference>
<feature type="binding site" evidence="2">
    <location>
        <position position="174"/>
    </location>
    <ligand>
        <name>Zn(2+)</name>
        <dbReference type="ChEBI" id="CHEBI:29105"/>
        <note>catalytic</note>
    </ligand>
</feature>
<keyword evidence="2 3" id="KW-0862">Zinc</keyword>
<dbReference type="EC" id="3.4.24.-" evidence="3"/>
<feature type="binding site" evidence="2">
    <location>
        <position position="170"/>
    </location>
    <ligand>
        <name>Zn(2+)</name>
        <dbReference type="ChEBI" id="CHEBI:29105"/>
        <note>catalytic</note>
    </ligand>
</feature>
<reference evidence="5 6" key="1">
    <citation type="submission" date="2009-11" db="EMBL/GenBank/DDBJ databases">
        <title>Annotation of Allomyces macrogynus ATCC 38327.</title>
        <authorList>
            <consortium name="The Broad Institute Genome Sequencing Platform"/>
            <person name="Russ C."/>
            <person name="Cuomo C."/>
            <person name="Burger G."/>
            <person name="Gray M.W."/>
            <person name="Holland P.W.H."/>
            <person name="King N."/>
            <person name="Lang F.B.F."/>
            <person name="Roger A.J."/>
            <person name="Ruiz-Trillo I."/>
            <person name="Young S.K."/>
            <person name="Zeng Q."/>
            <person name="Gargeya S."/>
            <person name="Fitzgerald M."/>
            <person name="Haas B."/>
            <person name="Abouelleil A."/>
            <person name="Alvarado L."/>
            <person name="Arachchi H.M."/>
            <person name="Berlin A."/>
            <person name="Chapman S.B."/>
            <person name="Gearin G."/>
            <person name="Goldberg J."/>
            <person name="Griggs A."/>
            <person name="Gujja S."/>
            <person name="Hansen M."/>
            <person name="Heiman D."/>
            <person name="Howarth C."/>
            <person name="Larimer J."/>
            <person name="Lui A."/>
            <person name="MacDonald P.J.P."/>
            <person name="McCowen C."/>
            <person name="Montmayeur A."/>
            <person name="Murphy C."/>
            <person name="Neiman D."/>
            <person name="Pearson M."/>
            <person name="Priest M."/>
            <person name="Roberts A."/>
            <person name="Saif S."/>
            <person name="Shea T."/>
            <person name="Sisk P."/>
            <person name="Stolte C."/>
            <person name="Sykes S."/>
            <person name="Wortman J."/>
            <person name="Nusbaum C."/>
            <person name="Birren B."/>
        </authorList>
    </citation>
    <scope>NUCLEOTIDE SEQUENCE [LARGE SCALE GENOMIC DNA]</scope>
    <source>
        <strain evidence="5 6">ATCC 38327</strain>
    </source>
</reference>
<evidence type="ECO:0000256" key="2">
    <source>
        <dbReference type="PIRSR" id="PIRSR601842-2"/>
    </source>
</evidence>
<dbReference type="STRING" id="578462.A0A0L0STE4"/>